<dbReference type="InterPro" id="IPR027417">
    <property type="entry name" value="P-loop_NTPase"/>
</dbReference>
<evidence type="ECO:0000313" key="7">
    <source>
        <dbReference type="EMBL" id="MDT0351447.1"/>
    </source>
</evidence>
<keyword evidence="3" id="KW-0547">Nucleotide-binding</keyword>
<dbReference type="GO" id="GO:0005524">
    <property type="term" value="F:ATP binding"/>
    <property type="evidence" value="ECO:0007669"/>
    <property type="project" value="UniProtKB-KW"/>
</dbReference>
<dbReference type="Gene3D" id="3.40.50.300">
    <property type="entry name" value="P-loop containing nucleotide triphosphate hydrolases"/>
    <property type="match status" value="1"/>
</dbReference>
<evidence type="ECO:0000313" key="8">
    <source>
        <dbReference type="Proteomes" id="UP001183202"/>
    </source>
</evidence>
<evidence type="ECO:0000256" key="1">
    <source>
        <dbReference type="ARBA" id="ARBA00004202"/>
    </source>
</evidence>
<dbReference type="SUPFAM" id="SSF52540">
    <property type="entry name" value="P-loop containing nucleoside triphosphate hydrolases"/>
    <property type="match status" value="1"/>
</dbReference>
<evidence type="ECO:0000256" key="4">
    <source>
        <dbReference type="ARBA" id="ARBA00022840"/>
    </source>
</evidence>
<comment type="subcellular location">
    <subcellularLocation>
        <location evidence="1">Cell membrane</location>
        <topology evidence="1">Peripheral membrane protein</topology>
    </subcellularLocation>
</comment>
<dbReference type="InterPro" id="IPR050763">
    <property type="entry name" value="ABC_transporter_ATP-binding"/>
</dbReference>
<dbReference type="PANTHER" id="PTHR42711:SF16">
    <property type="entry name" value="ABC TRANSPORTER ATP-BINDING PROTEIN"/>
    <property type="match status" value="1"/>
</dbReference>
<dbReference type="InterPro" id="IPR003439">
    <property type="entry name" value="ABC_transporter-like_ATP-bd"/>
</dbReference>
<sequence>MSPRPRRPDPGPAEPPVVAVRGLVKRYGSVTAVDGLDLTLARASVLALLGPNGAGKSTTVDICTGFATGDAGEVRVLGTDPAGAPDALRARIGVMPQGGGAYPGVRAGEMLRLVASCAEHPLDPAWLIDVLGLGGCARIPYKRLSGGQQQRLALACAIVGRPELVFLDEPTAGLDPQGRRLVWELVDALRRDGVAVLLTTHLMEEAEALADHVVIVDHGKVVAEGSPTALTTGGDQELRFRARPGMDVADLATALPAGYHAAETLAGRYVVQGRIDPAVLSAITGWCAAQGALADDVQVARRSLEDVFLELTGRELRP</sequence>
<keyword evidence="5" id="KW-0046">Antibiotic resistance</keyword>
<feature type="domain" description="ABC transporter" evidence="6">
    <location>
        <begin position="18"/>
        <end position="243"/>
    </location>
</feature>
<dbReference type="PROSITE" id="PS50893">
    <property type="entry name" value="ABC_TRANSPORTER_2"/>
    <property type="match status" value="1"/>
</dbReference>
<dbReference type="RefSeq" id="WP_311557754.1">
    <property type="nucleotide sequence ID" value="NZ_JAVREJ010000012.1"/>
</dbReference>
<dbReference type="Pfam" id="PF00005">
    <property type="entry name" value="ABC_tran"/>
    <property type="match status" value="1"/>
</dbReference>
<accession>A0ABU2NCX8</accession>
<gene>
    <name evidence="7" type="ORF">RM445_18100</name>
</gene>
<reference evidence="8" key="1">
    <citation type="submission" date="2023-07" db="EMBL/GenBank/DDBJ databases">
        <title>30 novel species of actinomycetes from the DSMZ collection.</title>
        <authorList>
            <person name="Nouioui I."/>
        </authorList>
    </citation>
    <scope>NUCLEOTIDE SEQUENCE [LARGE SCALE GENOMIC DNA]</scope>
    <source>
        <strain evidence="8">DSM 45834</strain>
    </source>
</reference>
<dbReference type="CDD" id="cd03230">
    <property type="entry name" value="ABC_DR_subfamily_A"/>
    <property type="match status" value="1"/>
</dbReference>
<evidence type="ECO:0000256" key="5">
    <source>
        <dbReference type="ARBA" id="ARBA00023251"/>
    </source>
</evidence>
<dbReference type="Proteomes" id="UP001183202">
    <property type="component" value="Unassembled WGS sequence"/>
</dbReference>
<keyword evidence="2" id="KW-0813">Transport</keyword>
<evidence type="ECO:0000256" key="2">
    <source>
        <dbReference type="ARBA" id="ARBA00022448"/>
    </source>
</evidence>
<evidence type="ECO:0000256" key="3">
    <source>
        <dbReference type="ARBA" id="ARBA00022741"/>
    </source>
</evidence>
<dbReference type="PANTHER" id="PTHR42711">
    <property type="entry name" value="ABC TRANSPORTER ATP-BINDING PROTEIN"/>
    <property type="match status" value="1"/>
</dbReference>
<protein>
    <submittedName>
        <fullName evidence="7">ABC transporter ATP-binding protein</fullName>
    </submittedName>
</protein>
<evidence type="ECO:0000259" key="6">
    <source>
        <dbReference type="PROSITE" id="PS50893"/>
    </source>
</evidence>
<comment type="caution">
    <text evidence="7">The sequence shown here is derived from an EMBL/GenBank/DDBJ whole genome shotgun (WGS) entry which is preliminary data.</text>
</comment>
<dbReference type="SMART" id="SM00382">
    <property type="entry name" value="AAA"/>
    <property type="match status" value="1"/>
</dbReference>
<name>A0ABU2NCX8_9PSEU</name>
<dbReference type="InterPro" id="IPR017871">
    <property type="entry name" value="ABC_transporter-like_CS"/>
</dbReference>
<keyword evidence="4 7" id="KW-0067">ATP-binding</keyword>
<dbReference type="InterPro" id="IPR003593">
    <property type="entry name" value="AAA+_ATPase"/>
</dbReference>
<organism evidence="7 8">
    <name type="scientific">Pseudonocardia charpentierae</name>
    <dbReference type="NCBI Taxonomy" id="3075545"/>
    <lineage>
        <taxon>Bacteria</taxon>
        <taxon>Bacillati</taxon>
        <taxon>Actinomycetota</taxon>
        <taxon>Actinomycetes</taxon>
        <taxon>Pseudonocardiales</taxon>
        <taxon>Pseudonocardiaceae</taxon>
        <taxon>Pseudonocardia</taxon>
    </lineage>
</organism>
<dbReference type="EMBL" id="JAVREJ010000012">
    <property type="protein sequence ID" value="MDT0351447.1"/>
    <property type="molecule type" value="Genomic_DNA"/>
</dbReference>
<keyword evidence="8" id="KW-1185">Reference proteome</keyword>
<proteinExistence type="predicted"/>
<dbReference type="PROSITE" id="PS00211">
    <property type="entry name" value="ABC_TRANSPORTER_1"/>
    <property type="match status" value="1"/>
</dbReference>